<evidence type="ECO:0008006" key="4">
    <source>
        <dbReference type="Google" id="ProtNLM"/>
    </source>
</evidence>
<dbReference type="PROSITE" id="PS51257">
    <property type="entry name" value="PROKAR_LIPOPROTEIN"/>
    <property type="match status" value="1"/>
</dbReference>
<proteinExistence type="predicted"/>
<organism evidence="2 3">
    <name type="scientific">Cyclobacterium plantarum</name>
    <dbReference type="NCBI Taxonomy" id="2716263"/>
    <lineage>
        <taxon>Bacteria</taxon>
        <taxon>Pseudomonadati</taxon>
        <taxon>Bacteroidota</taxon>
        <taxon>Cytophagia</taxon>
        <taxon>Cytophagales</taxon>
        <taxon>Cyclobacteriaceae</taxon>
        <taxon>Cyclobacterium</taxon>
    </lineage>
</organism>
<reference evidence="2 3" key="1">
    <citation type="submission" date="2020-03" db="EMBL/GenBank/DDBJ databases">
        <title>Cyclobacterium plantarum sp. nov., a marine bacterium isolated from a coastal-marine wetland.</title>
        <authorList>
            <person name="Sanchez-Porro C."/>
            <person name="Ventosa A."/>
            <person name="Amoozegar M."/>
        </authorList>
    </citation>
    <scope>NUCLEOTIDE SEQUENCE [LARGE SCALE GENOMIC DNA]</scope>
    <source>
        <strain evidence="2 3">GBPx2</strain>
    </source>
</reference>
<dbReference type="Proteomes" id="UP000649799">
    <property type="component" value="Unassembled WGS sequence"/>
</dbReference>
<dbReference type="RefSeq" id="WP_166146421.1">
    <property type="nucleotide sequence ID" value="NZ_JAANYN010000003.1"/>
</dbReference>
<dbReference type="EMBL" id="JAANYN010000003">
    <property type="protein sequence ID" value="NHE57178.1"/>
    <property type="molecule type" value="Genomic_DNA"/>
</dbReference>
<sequence length="216" mass="24834">MTRILLILIILISSCNNPKNASNGAKPNTLVGTFSNSLLKPEHILQGEVKKIEKNIIKALTTNNSDSVQQALEEIYYWDQVYRDSTQKGFNLVNRSKQKYFLIEKMNENIVLNFLKESGWPKTKNMTKKAQDAFCLVVIHSQNKELNIISSSLLDEAFYMDSSMNNELFAATYDKIQVSFGRNYKFGTLRFKKEEHHDTTMIKINKNRRAIGLSDI</sequence>
<name>A0ABX0H5U9_9BACT</name>
<keyword evidence="1" id="KW-0732">Signal</keyword>
<feature type="signal peptide" evidence="1">
    <location>
        <begin position="1"/>
        <end position="21"/>
    </location>
</feature>
<evidence type="ECO:0000256" key="1">
    <source>
        <dbReference type="SAM" id="SignalP"/>
    </source>
</evidence>
<keyword evidence="3" id="KW-1185">Reference proteome</keyword>
<gene>
    <name evidence="2" type="ORF">G9Q97_10175</name>
</gene>
<protein>
    <recommendedName>
        <fullName evidence="4">Lipoprotein</fullName>
    </recommendedName>
</protein>
<evidence type="ECO:0000313" key="3">
    <source>
        <dbReference type="Proteomes" id="UP000649799"/>
    </source>
</evidence>
<accession>A0ABX0H5U9</accession>
<feature type="chain" id="PRO_5046717614" description="Lipoprotein" evidence="1">
    <location>
        <begin position="22"/>
        <end position="216"/>
    </location>
</feature>
<comment type="caution">
    <text evidence="2">The sequence shown here is derived from an EMBL/GenBank/DDBJ whole genome shotgun (WGS) entry which is preliminary data.</text>
</comment>
<evidence type="ECO:0000313" key="2">
    <source>
        <dbReference type="EMBL" id="NHE57178.1"/>
    </source>
</evidence>